<dbReference type="NCBIfam" id="NF009090">
    <property type="entry name" value="PRK12426.1"/>
    <property type="match status" value="1"/>
</dbReference>
<dbReference type="Proteomes" id="UP000260363">
    <property type="component" value="Chromosome"/>
</dbReference>
<dbReference type="InterPro" id="IPR020599">
    <property type="entry name" value="Transl_elong_fac_P/YeiP"/>
</dbReference>
<dbReference type="HAMAP" id="MF_00141">
    <property type="entry name" value="EF_P"/>
    <property type="match status" value="1"/>
</dbReference>
<evidence type="ECO:0000256" key="8">
    <source>
        <dbReference type="HAMAP-Rule" id="MF_00141"/>
    </source>
</evidence>
<evidence type="ECO:0000256" key="4">
    <source>
        <dbReference type="ARBA" id="ARBA00022490"/>
    </source>
</evidence>
<evidence type="ECO:0000256" key="7">
    <source>
        <dbReference type="ARBA" id="ARBA00025469"/>
    </source>
</evidence>
<dbReference type="Pfam" id="PF08207">
    <property type="entry name" value="EFP_N"/>
    <property type="match status" value="1"/>
</dbReference>
<proteinExistence type="inferred from homology"/>
<dbReference type="PANTHER" id="PTHR30053:SF12">
    <property type="entry name" value="ELONGATION FACTOR P (EF-P) FAMILY PROTEIN"/>
    <property type="match status" value="1"/>
</dbReference>
<dbReference type="InterPro" id="IPR015365">
    <property type="entry name" value="Elong-fact-P_C"/>
</dbReference>
<gene>
    <name evidence="8" type="primary">efp</name>
    <name evidence="11" type="ORF">BD36_02105</name>
</gene>
<dbReference type="GeneID" id="1245750"/>
<dbReference type="Gene3D" id="2.30.30.30">
    <property type="match status" value="1"/>
</dbReference>
<feature type="domain" description="Elongation factor P C-terminal" evidence="9">
    <location>
        <begin position="129"/>
        <end position="184"/>
    </location>
</feature>
<evidence type="ECO:0000256" key="5">
    <source>
        <dbReference type="ARBA" id="ARBA00022768"/>
    </source>
</evidence>
<comment type="function">
    <text evidence="7 8">Involved in peptide bond synthesis. Stimulates efficient translation and peptide-bond synthesis on native or reconstituted 70S ribosomes in vitro. Probably functions indirectly by altering the affinity of the ribosome for aminoacyl-tRNA, thus increasing their reactivity as acceptors for peptidyl transferase.</text>
</comment>
<accession>A0A069ZVQ9</accession>
<dbReference type="UniPathway" id="UPA00345"/>
<dbReference type="Pfam" id="PF09285">
    <property type="entry name" value="Elong-fact-P_C"/>
    <property type="match status" value="1"/>
</dbReference>
<dbReference type="FunFam" id="2.40.50.140:FF:000004">
    <property type="entry name" value="Elongation factor P"/>
    <property type="match status" value="1"/>
</dbReference>
<protein>
    <recommendedName>
        <fullName evidence="8">Elongation factor P</fullName>
        <shortName evidence="8">EF-P</shortName>
    </recommendedName>
</protein>
<dbReference type="GO" id="GO:0005829">
    <property type="term" value="C:cytosol"/>
    <property type="evidence" value="ECO:0007669"/>
    <property type="project" value="UniProtKB-ARBA"/>
</dbReference>
<evidence type="ECO:0000313" key="11">
    <source>
        <dbReference type="EMBL" id="AJR10476.1"/>
    </source>
</evidence>
<dbReference type="SUPFAM" id="SSF50249">
    <property type="entry name" value="Nucleic acid-binding proteins"/>
    <property type="match status" value="2"/>
</dbReference>
<dbReference type="Pfam" id="PF01132">
    <property type="entry name" value="EFP"/>
    <property type="match status" value="1"/>
</dbReference>
<organism evidence="11 12">
    <name type="scientific">Chlamydia muridarum</name>
    <dbReference type="NCBI Taxonomy" id="83560"/>
    <lineage>
        <taxon>Bacteria</taxon>
        <taxon>Pseudomonadati</taxon>
        <taxon>Chlamydiota</taxon>
        <taxon>Chlamydiia</taxon>
        <taxon>Chlamydiales</taxon>
        <taxon>Chlamydiaceae</taxon>
        <taxon>Chlamydia/Chlamydophila group</taxon>
        <taxon>Chlamydia</taxon>
    </lineage>
</organism>
<dbReference type="SMART" id="SM01185">
    <property type="entry name" value="EFP"/>
    <property type="match status" value="1"/>
</dbReference>
<dbReference type="SUPFAM" id="SSF50104">
    <property type="entry name" value="Translation proteins SH3-like domain"/>
    <property type="match status" value="1"/>
</dbReference>
<dbReference type="PIRSF" id="PIRSF005901">
    <property type="entry name" value="EF-P"/>
    <property type="match status" value="1"/>
</dbReference>
<evidence type="ECO:0000256" key="1">
    <source>
        <dbReference type="ARBA" id="ARBA00004496"/>
    </source>
</evidence>
<keyword evidence="4 8" id="KW-0963">Cytoplasm</keyword>
<dbReference type="STRING" id="83560.NC80_01960"/>
<dbReference type="Gene3D" id="2.40.50.140">
    <property type="entry name" value="Nucleic acid-binding proteins"/>
    <property type="match status" value="2"/>
</dbReference>
<evidence type="ECO:0000259" key="9">
    <source>
        <dbReference type="SMART" id="SM00841"/>
    </source>
</evidence>
<dbReference type="KEGG" id="cmx:DNC_01980"/>
<dbReference type="KEGG" id="cmm:NC80_01960"/>
<dbReference type="KEGG" id="cmg:NC81_01975"/>
<dbReference type="AlphaFoldDB" id="A0A069ZVQ9"/>
<reference evidence="11 12" key="1">
    <citation type="submission" date="2014-02" db="EMBL/GenBank/DDBJ databases">
        <authorList>
            <person name="Chen C."/>
            <person name="Conrad T.A."/>
            <person name="Zhou Z."/>
            <person name="Lai Z."/>
            <person name="Zhong G."/>
        </authorList>
    </citation>
    <scope>NUCLEOTIDE SEQUENCE [LARGE SCALE GENOMIC DNA]</scope>
    <source>
        <strain evidence="11 12">Nigg3-28</strain>
    </source>
</reference>
<dbReference type="CDD" id="cd05794">
    <property type="entry name" value="S1_EF-P_repeat_2"/>
    <property type="match status" value="1"/>
</dbReference>
<dbReference type="InterPro" id="IPR013185">
    <property type="entry name" value="Transl_elong_KOW-like"/>
</dbReference>
<dbReference type="EMBL" id="CP007217">
    <property type="protein sequence ID" value="AJR10476.1"/>
    <property type="molecule type" value="Genomic_DNA"/>
</dbReference>
<dbReference type="GO" id="GO:0043043">
    <property type="term" value="P:peptide biosynthetic process"/>
    <property type="evidence" value="ECO:0007669"/>
    <property type="project" value="InterPro"/>
</dbReference>
<dbReference type="PROSITE" id="PS01275">
    <property type="entry name" value="EFP"/>
    <property type="match status" value="1"/>
</dbReference>
<keyword evidence="6 8" id="KW-0648">Protein biosynthesis</keyword>
<evidence type="ECO:0000256" key="6">
    <source>
        <dbReference type="ARBA" id="ARBA00022917"/>
    </source>
</evidence>
<dbReference type="GO" id="GO:0003746">
    <property type="term" value="F:translation elongation factor activity"/>
    <property type="evidence" value="ECO:0007669"/>
    <property type="project" value="UniProtKB-UniRule"/>
</dbReference>
<dbReference type="OMA" id="SNHHKPG"/>
<dbReference type="RefSeq" id="WP_010230363.1">
    <property type="nucleotide sequence ID" value="NZ_CP007217.1"/>
</dbReference>
<dbReference type="InterPro" id="IPR011768">
    <property type="entry name" value="Transl_elongation_fac_P"/>
</dbReference>
<dbReference type="PATRIC" id="fig|243161.6.peg.424"/>
<name>A0A069ZVQ9_CHLMR</name>
<sequence length="185" mass="20468">MVLSSQLSVGMFISTKDGLYKVVSVSKVSGSKGDTFIKVALQAAGSDVVVERNFKAGQEVKEAQFEPRNLEYLYLEEDNYLFLDLGNYEKIYIPKEIMKENAMFLKAGVTISALVHEGIVFSMELPHFLELMVSKTDFPGDSLSLSGGAKKALLETGVEVLVPPFVEIGDVIKVDTRTCEYIQRV</sequence>
<evidence type="ECO:0000259" key="10">
    <source>
        <dbReference type="SMART" id="SM01185"/>
    </source>
</evidence>
<dbReference type="PANTHER" id="PTHR30053">
    <property type="entry name" value="ELONGATION FACTOR P"/>
    <property type="match status" value="1"/>
</dbReference>
<dbReference type="SMR" id="A0A069ZVQ9"/>
<dbReference type="InterPro" id="IPR012340">
    <property type="entry name" value="NA-bd_OB-fold"/>
</dbReference>
<comment type="subcellular location">
    <subcellularLocation>
        <location evidence="1 8">Cytoplasm</location>
    </subcellularLocation>
</comment>
<evidence type="ECO:0000256" key="2">
    <source>
        <dbReference type="ARBA" id="ARBA00004815"/>
    </source>
</evidence>
<dbReference type="InterPro" id="IPR013852">
    <property type="entry name" value="Transl_elong_P/YeiP_CS"/>
</dbReference>
<dbReference type="InterPro" id="IPR008991">
    <property type="entry name" value="Translation_prot_SH3-like_sf"/>
</dbReference>
<keyword evidence="5 8" id="KW-0251">Elongation factor</keyword>
<dbReference type="InterPro" id="IPR001059">
    <property type="entry name" value="Transl_elong_P/YeiP_cen"/>
</dbReference>
<dbReference type="InterPro" id="IPR014722">
    <property type="entry name" value="Rib_uL2_dom2"/>
</dbReference>
<dbReference type="SMART" id="SM00841">
    <property type="entry name" value="Elong-fact-P_C"/>
    <property type="match status" value="1"/>
</dbReference>
<comment type="similarity">
    <text evidence="3 8">Belongs to the elongation factor P family.</text>
</comment>
<feature type="domain" description="Translation elongation factor P/YeiP central" evidence="10">
    <location>
        <begin position="67"/>
        <end position="121"/>
    </location>
</feature>
<evidence type="ECO:0000256" key="3">
    <source>
        <dbReference type="ARBA" id="ARBA00009479"/>
    </source>
</evidence>
<comment type="pathway">
    <text evidence="2 8">Protein biosynthesis; polypeptide chain elongation.</text>
</comment>
<evidence type="ECO:0000313" key="12">
    <source>
        <dbReference type="Proteomes" id="UP000260363"/>
    </source>
</evidence>